<keyword evidence="2" id="KW-1185">Reference proteome</keyword>
<sequence length="382" mass="43157">MELGEIIRHYLDYYQNCSNMIVLQYRIPISSEGSTSCTSTHIVCISSSSTFRKKDGGDIACRATFAPRMRPLFMLIAVRDYPTTCCTDRICCDNICSGLDPYQHVHPIYPTSENERPYRLYHEPHFHITHLVLFLDRIRHDIYFQYFRQERLSFFCFYFPESRLWRLDMYTNIFIDDQPSMVAYGNLGIARRESYAQHLHALITTWSGFSTILSTSSDVGFSTCSALVDIGFSATIAELSYVSLGVTTCLPITIEGSSSSVGEFCNVSSHVTTCSPRMGNEGSSASIGAICYSRINESWFTKTVGEVGSLASEVLSATFAGKCFPTISEACSVSTVDVCSFMTLPYVRHHILLFFAIPYLHKVLLSLLRHLFFPPHTFLSFF</sequence>
<proteinExistence type="predicted"/>
<comment type="caution">
    <text evidence="1">The sequence shown here is derived from an EMBL/GenBank/DDBJ whole genome shotgun (WGS) entry which is preliminary data.</text>
</comment>
<evidence type="ECO:0000313" key="2">
    <source>
        <dbReference type="Proteomes" id="UP001060085"/>
    </source>
</evidence>
<protein>
    <submittedName>
        <fullName evidence="1">Uncharacterized protein</fullName>
    </submittedName>
</protein>
<dbReference type="Proteomes" id="UP001060085">
    <property type="component" value="Linkage Group LG05"/>
</dbReference>
<name>A0ACC0AM27_CATRO</name>
<gene>
    <name evidence="1" type="ORF">M9H77_21207</name>
</gene>
<dbReference type="EMBL" id="CM044705">
    <property type="protein sequence ID" value="KAI5661884.1"/>
    <property type="molecule type" value="Genomic_DNA"/>
</dbReference>
<reference evidence="2" key="1">
    <citation type="journal article" date="2023" name="Nat. Plants">
        <title>Single-cell RNA sequencing provides a high-resolution roadmap for understanding the multicellular compartmentation of specialized metabolism.</title>
        <authorList>
            <person name="Sun S."/>
            <person name="Shen X."/>
            <person name="Li Y."/>
            <person name="Li Y."/>
            <person name="Wang S."/>
            <person name="Li R."/>
            <person name="Zhang H."/>
            <person name="Shen G."/>
            <person name="Guo B."/>
            <person name="Wei J."/>
            <person name="Xu J."/>
            <person name="St-Pierre B."/>
            <person name="Chen S."/>
            <person name="Sun C."/>
        </authorList>
    </citation>
    <scope>NUCLEOTIDE SEQUENCE [LARGE SCALE GENOMIC DNA]</scope>
</reference>
<evidence type="ECO:0000313" key="1">
    <source>
        <dbReference type="EMBL" id="KAI5661884.1"/>
    </source>
</evidence>
<accession>A0ACC0AM27</accession>
<organism evidence="1 2">
    <name type="scientific">Catharanthus roseus</name>
    <name type="common">Madagascar periwinkle</name>
    <name type="synonym">Vinca rosea</name>
    <dbReference type="NCBI Taxonomy" id="4058"/>
    <lineage>
        <taxon>Eukaryota</taxon>
        <taxon>Viridiplantae</taxon>
        <taxon>Streptophyta</taxon>
        <taxon>Embryophyta</taxon>
        <taxon>Tracheophyta</taxon>
        <taxon>Spermatophyta</taxon>
        <taxon>Magnoliopsida</taxon>
        <taxon>eudicotyledons</taxon>
        <taxon>Gunneridae</taxon>
        <taxon>Pentapetalae</taxon>
        <taxon>asterids</taxon>
        <taxon>lamiids</taxon>
        <taxon>Gentianales</taxon>
        <taxon>Apocynaceae</taxon>
        <taxon>Rauvolfioideae</taxon>
        <taxon>Vinceae</taxon>
        <taxon>Catharanthinae</taxon>
        <taxon>Catharanthus</taxon>
    </lineage>
</organism>